<sequence length="216" mass="24432">MTIFKGKMKKFAVRSMVAVSLMGVGVGTSNVLFDNKNDIAYASIVIPSDFTIPDVEFMGAKNRTIKYSIKNIKIGQTGYATLPKIDGYIPSTKVKYVCDKDGTVTTSADMLFYYKPKKSTPKSYKSKVYAVKQVNQHKFKKTYIKYSKGGYIYNSRTLRTWSHKGANYKNTKWSTNQSRTIKKSNGKAAVYYYITNKSNGIKGWIWKGYLKSTPAN</sequence>
<evidence type="ECO:0000313" key="2">
    <source>
        <dbReference type="Proteomes" id="UP000294854"/>
    </source>
</evidence>
<gene>
    <name evidence="1" type="ORF">C5L31_001991</name>
</gene>
<dbReference type="Proteomes" id="UP000294854">
    <property type="component" value="Unassembled WGS sequence"/>
</dbReference>
<accession>A0A4R5NG64</accession>
<dbReference type="OrthoDB" id="2325304at2"/>
<reference evidence="1 2" key="1">
    <citation type="journal article" date="2019" name="Appl. Microbiol. Biotechnol.">
        <title>Uncovering carbohydrate metabolism through a genotype-phenotype association study of 56 lactic acid bacteria genomes.</title>
        <authorList>
            <person name="Buron-Moles G."/>
            <person name="Chailyan A."/>
            <person name="Dolejs I."/>
            <person name="Forster J."/>
            <person name="Miks M.H."/>
        </authorList>
    </citation>
    <scope>NUCLEOTIDE SEQUENCE [LARGE SCALE GENOMIC DNA]</scope>
    <source>
        <strain evidence="1 2">ATCC 49373</strain>
    </source>
</reference>
<protein>
    <submittedName>
        <fullName evidence="1">Uncharacterized protein</fullName>
    </submittedName>
</protein>
<comment type="caution">
    <text evidence="1">The sequence shown here is derived from an EMBL/GenBank/DDBJ whole genome shotgun (WGS) entry which is preliminary data.</text>
</comment>
<dbReference type="EMBL" id="PUFO01000088">
    <property type="protein sequence ID" value="TDG73229.1"/>
    <property type="molecule type" value="Genomic_DNA"/>
</dbReference>
<organism evidence="1 2">
    <name type="scientific">Secundilactobacillus malefermentans</name>
    <dbReference type="NCBI Taxonomy" id="176292"/>
    <lineage>
        <taxon>Bacteria</taxon>
        <taxon>Bacillati</taxon>
        <taxon>Bacillota</taxon>
        <taxon>Bacilli</taxon>
        <taxon>Lactobacillales</taxon>
        <taxon>Lactobacillaceae</taxon>
        <taxon>Secundilactobacillus</taxon>
    </lineage>
</organism>
<dbReference type="RefSeq" id="WP_010620272.1">
    <property type="nucleotide sequence ID" value="NZ_PUFO01000088.1"/>
</dbReference>
<evidence type="ECO:0000313" key="1">
    <source>
        <dbReference type="EMBL" id="TDG73229.1"/>
    </source>
</evidence>
<dbReference type="STRING" id="1122149.FD44_GL000826"/>
<keyword evidence="2" id="KW-1185">Reference proteome</keyword>
<proteinExistence type="predicted"/>
<name>A0A4R5NG64_9LACO</name>
<dbReference type="AlphaFoldDB" id="A0A4R5NG64"/>